<accession>B0CBU3</accession>
<dbReference type="Proteomes" id="UP000000268">
    <property type="component" value="Chromosome"/>
</dbReference>
<gene>
    <name evidence="3" type="ordered locus">AM1_5387</name>
</gene>
<sequence length="243" mass="27123">MGDWYKADLAYIHDIGYGDFADQAAVGILTCFQSHQIESGLVIDLGCGSGIWADHLIQAGYQVLGIDISEAMIGLARSRVPDAEFRVESLFTASLPTCQVVTVLGEGLNYLFDAEHNACRLGPIFQRVFDALEPGGLFIFDLVEPGQVEAGQTSQGFREGEDWIVLVEKQEDLESMILTRRIITFRQDGTLYRRDEEIHRQQLYNANEIAAQLKQIGFQVQISNTYGEYELAIARKAITARKP</sequence>
<dbReference type="InterPro" id="IPR041698">
    <property type="entry name" value="Methyltransf_25"/>
</dbReference>
<dbReference type="OrthoDB" id="9804312at2"/>
<name>B0CBU3_ACAM1</name>
<dbReference type="KEGG" id="amr:AM1_5387"/>
<dbReference type="Pfam" id="PF13649">
    <property type="entry name" value="Methyltransf_25"/>
    <property type="match status" value="1"/>
</dbReference>
<proteinExistence type="predicted"/>
<evidence type="ECO:0000259" key="2">
    <source>
        <dbReference type="Pfam" id="PF13649"/>
    </source>
</evidence>
<keyword evidence="1" id="KW-0808">Transferase</keyword>
<dbReference type="EMBL" id="CP000828">
    <property type="protein sequence ID" value="ABW30343.1"/>
    <property type="molecule type" value="Genomic_DNA"/>
</dbReference>
<dbReference type="GO" id="GO:0016740">
    <property type="term" value="F:transferase activity"/>
    <property type="evidence" value="ECO:0007669"/>
    <property type="project" value="UniProtKB-KW"/>
</dbReference>
<dbReference type="SUPFAM" id="SSF53335">
    <property type="entry name" value="S-adenosyl-L-methionine-dependent methyltransferases"/>
    <property type="match status" value="1"/>
</dbReference>
<dbReference type="CDD" id="cd02440">
    <property type="entry name" value="AdoMet_MTases"/>
    <property type="match status" value="1"/>
</dbReference>
<keyword evidence="4" id="KW-1185">Reference proteome</keyword>
<evidence type="ECO:0000313" key="3">
    <source>
        <dbReference type="EMBL" id="ABW30343.1"/>
    </source>
</evidence>
<protein>
    <recommendedName>
        <fullName evidence="2">Methyltransferase domain-containing protein</fullName>
    </recommendedName>
</protein>
<feature type="domain" description="Methyltransferase" evidence="2">
    <location>
        <begin position="42"/>
        <end position="136"/>
    </location>
</feature>
<dbReference type="STRING" id="329726.AM1_5387"/>
<dbReference type="Gene3D" id="2.20.25.110">
    <property type="entry name" value="S-adenosyl-L-methionine-dependent methyltransferases"/>
    <property type="match status" value="1"/>
</dbReference>
<dbReference type="HOGENOM" id="CLU_069129_9_0_3"/>
<dbReference type="RefSeq" id="WP_012165585.1">
    <property type="nucleotide sequence ID" value="NC_009925.1"/>
</dbReference>
<dbReference type="InterPro" id="IPR029063">
    <property type="entry name" value="SAM-dependent_MTases_sf"/>
</dbReference>
<dbReference type="PANTHER" id="PTHR43861">
    <property type="entry name" value="TRANS-ACONITATE 2-METHYLTRANSFERASE-RELATED"/>
    <property type="match status" value="1"/>
</dbReference>
<dbReference type="AlphaFoldDB" id="B0CBU3"/>
<evidence type="ECO:0000313" key="4">
    <source>
        <dbReference type="Proteomes" id="UP000000268"/>
    </source>
</evidence>
<organism evidence="3 4">
    <name type="scientific">Acaryochloris marina (strain MBIC 11017)</name>
    <dbReference type="NCBI Taxonomy" id="329726"/>
    <lineage>
        <taxon>Bacteria</taxon>
        <taxon>Bacillati</taxon>
        <taxon>Cyanobacteriota</taxon>
        <taxon>Cyanophyceae</taxon>
        <taxon>Acaryochloridales</taxon>
        <taxon>Acaryochloridaceae</taxon>
        <taxon>Acaryochloris</taxon>
    </lineage>
</organism>
<dbReference type="eggNOG" id="COG4976">
    <property type="taxonomic scope" value="Bacteria"/>
</dbReference>
<dbReference type="Gene3D" id="3.40.50.150">
    <property type="entry name" value="Vaccinia Virus protein VP39"/>
    <property type="match status" value="1"/>
</dbReference>
<reference evidence="3 4" key="1">
    <citation type="journal article" date="2008" name="Proc. Natl. Acad. Sci. U.S.A.">
        <title>Niche adaptation and genome expansion in the chlorophyll d-producing cyanobacterium Acaryochloris marina.</title>
        <authorList>
            <person name="Swingley W.D."/>
            <person name="Chen M."/>
            <person name="Cheung P.C."/>
            <person name="Conrad A.L."/>
            <person name="Dejesa L.C."/>
            <person name="Hao J."/>
            <person name="Honchak B.M."/>
            <person name="Karbach L.E."/>
            <person name="Kurdoglu A."/>
            <person name="Lahiri S."/>
            <person name="Mastrian S.D."/>
            <person name="Miyashita H."/>
            <person name="Page L."/>
            <person name="Ramakrishna P."/>
            <person name="Satoh S."/>
            <person name="Sattley W.M."/>
            <person name="Shimada Y."/>
            <person name="Taylor H.L."/>
            <person name="Tomo T."/>
            <person name="Tsuchiya T."/>
            <person name="Wang Z.T."/>
            <person name="Raymond J."/>
            <person name="Mimuro M."/>
            <person name="Blankenship R.E."/>
            <person name="Touchman J.W."/>
        </authorList>
    </citation>
    <scope>NUCLEOTIDE SEQUENCE [LARGE SCALE GENOMIC DNA]</scope>
    <source>
        <strain evidence="4">MBIC 11017</strain>
    </source>
</reference>
<evidence type="ECO:0000256" key="1">
    <source>
        <dbReference type="ARBA" id="ARBA00022679"/>
    </source>
</evidence>